<reference evidence="2" key="1">
    <citation type="submission" date="2022-12" db="EMBL/GenBank/DDBJ databases">
        <title>Bacterial isolates from different developmental stages of Nematostella vectensis.</title>
        <authorList>
            <person name="Fraune S."/>
        </authorList>
    </citation>
    <scope>NUCLEOTIDE SEQUENCE</scope>
    <source>
        <strain evidence="2">G21630-S1</strain>
    </source>
</reference>
<proteinExistence type="predicted"/>
<evidence type="ECO:0000313" key="3">
    <source>
        <dbReference type="Proteomes" id="UP001069802"/>
    </source>
</evidence>
<accession>A0ABT4LNY2</accession>
<dbReference type="EMBL" id="JAPWGY010000010">
    <property type="protein sequence ID" value="MCZ4282756.1"/>
    <property type="molecule type" value="Genomic_DNA"/>
</dbReference>
<dbReference type="Gene3D" id="3.40.50.300">
    <property type="entry name" value="P-loop containing nucleotide triphosphate hydrolases"/>
    <property type="match status" value="1"/>
</dbReference>
<dbReference type="Pfam" id="PF07726">
    <property type="entry name" value="AAA_3"/>
    <property type="match status" value="1"/>
</dbReference>
<dbReference type="SUPFAM" id="SSF52540">
    <property type="entry name" value="P-loop containing nucleoside triphosphate hydrolases"/>
    <property type="match status" value="1"/>
</dbReference>
<evidence type="ECO:0000259" key="1">
    <source>
        <dbReference type="SMART" id="SM00382"/>
    </source>
</evidence>
<dbReference type="PANTHER" id="PTHR42759">
    <property type="entry name" value="MOXR FAMILY PROTEIN"/>
    <property type="match status" value="1"/>
</dbReference>
<dbReference type="RefSeq" id="WP_269424899.1">
    <property type="nucleotide sequence ID" value="NZ_JAPWGY010000010.1"/>
</dbReference>
<protein>
    <submittedName>
        <fullName evidence="2">MoxR family ATPase</fullName>
    </submittedName>
</protein>
<dbReference type="InterPro" id="IPR011703">
    <property type="entry name" value="ATPase_AAA-3"/>
</dbReference>
<evidence type="ECO:0000313" key="2">
    <source>
        <dbReference type="EMBL" id="MCZ4282756.1"/>
    </source>
</evidence>
<dbReference type="InterPro" id="IPR027417">
    <property type="entry name" value="P-loop_NTPase"/>
</dbReference>
<organism evidence="2 3">
    <name type="scientific">Kiloniella laminariae</name>
    <dbReference type="NCBI Taxonomy" id="454162"/>
    <lineage>
        <taxon>Bacteria</taxon>
        <taxon>Pseudomonadati</taxon>
        <taxon>Pseudomonadota</taxon>
        <taxon>Alphaproteobacteria</taxon>
        <taxon>Rhodospirillales</taxon>
        <taxon>Kiloniellaceae</taxon>
        <taxon>Kiloniella</taxon>
    </lineage>
</organism>
<dbReference type="InterPro" id="IPR050764">
    <property type="entry name" value="CbbQ/NirQ/NorQ/GpvN"/>
</dbReference>
<dbReference type="CDD" id="cd00009">
    <property type="entry name" value="AAA"/>
    <property type="match status" value="1"/>
</dbReference>
<sequence length="318" mass="35101">MELDELRTISESLKNEVRRTIVGQEGALDLMMVSLLCKGHLLLEGVPGTGKTLLVRSFSKALSLNFGRIQFTPDLMPGDVLGTNLFNFQSNEFSLTKGPIFTDLLLADEINRTPPKTQSALLEAMSERSVTIDGTSHDLGPGFLVIATQNPIEQQGTYPLPEAQLDRFMFKYILSYPSRDEERAIVARHGHQTSMPALDEFGIRSVANLDKLEEMRKLVSSVKISSELIDYIVEVVRGTREHPSLQFGGSPRAATMIAAASRAYAALQGRDYVIPDDVKFVAVPGLHHRVVLSPSAEIEGIRTTRVIEEILEQTAAPR</sequence>
<keyword evidence="3" id="KW-1185">Reference proteome</keyword>
<gene>
    <name evidence="2" type="ORF">O4H49_18375</name>
</gene>
<dbReference type="SMART" id="SM00382">
    <property type="entry name" value="AAA"/>
    <property type="match status" value="1"/>
</dbReference>
<dbReference type="InterPro" id="IPR003593">
    <property type="entry name" value="AAA+_ATPase"/>
</dbReference>
<dbReference type="Pfam" id="PF17863">
    <property type="entry name" value="AAA_lid_2"/>
    <property type="match status" value="1"/>
</dbReference>
<dbReference type="PANTHER" id="PTHR42759:SF1">
    <property type="entry name" value="MAGNESIUM-CHELATASE SUBUNIT CHLD"/>
    <property type="match status" value="1"/>
</dbReference>
<comment type="caution">
    <text evidence="2">The sequence shown here is derived from an EMBL/GenBank/DDBJ whole genome shotgun (WGS) entry which is preliminary data.</text>
</comment>
<dbReference type="Gene3D" id="1.10.8.80">
    <property type="entry name" value="Magnesium chelatase subunit I, C-Terminal domain"/>
    <property type="match status" value="1"/>
</dbReference>
<dbReference type="PIRSF" id="PIRSF002849">
    <property type="entry name" value="AAA_ATPase_chaperone_MoxR_prd"/>
    <property type="match status" value="1"/>
</dbReference>
<name>A0ABT4LNY2_9PROT</name>
<dbReference type="InterPro" id="IPR041628">
    <property type="entry name" value="ChlI/MoxR_AAA_lid"/>
</dbReference>
<feature type="domain" description="AAA+ ATPase" evidence="1">
    <location>
        <begin position="37"/>
        <end position="213"/>
    </location>
</feature>
<dbReference type="Proteomes" id="UP001069802">
    <property type="component" value="Unassembled WGS sequence"/>
</dbReference>